<accession>A0ABW4ED33</accession>
<keyword evidence="7" id="KW-1185">Reference proteome</keyword>
<dbReference type="SUPFAM" id="SSF53850">
    <property type="entry name" value="Periplasmic binding protein-like II"/>
    <property type="match status" value="1"/>
</dbReference>
<dbReference type="PANTHER" id="PTHR30290:SF38">
    <property type="entry name" value="D,D-DIPEPTIDE-BINDING PERIPLASMIC PROTEIN DDPA-RELATED"/>
    <property type="match status" value="1"/>
</dbReference>
<dbReference type="RefSeq" id="WP_379912183.1">
    <property type="nucleotide sequence ID" value="NZ_JBHUDD010000005.1"/>
</dbReference>
<evidence type="ECO:0000259" key="5">
    <source>
        <dbReference type="Pfam" id="PF00496"/>
    </source>
</evidence>
<dbReference type="Gene3D" id="3.10.105.10">
    <property type="entry name" value="Dipeptide-binding Protein, Domain 3"/>
    <property type="match status" value="1"/>
</dbReference>
<dbReference type="Pfam" id="PF00496">
    <property type="entry name" value="SBP_bac_5"/>
    <property type="match status" value="1"/>
</dbReference>
<feature type="domain" description="Solute-binding protein family 5" evidence="5">
    <location>
        <begin position="83"/>
        <end position="447"/>
    </location>
</feature>
<comment type="similarity">
    <text evidence="2">Belongs to the bacterial solute-binding protein 5 family.</text>
</comment>
<organism evidence="6 7">
    <name type="scientific">Lacimonas salitolerans</name>
    <dbReference type="NCBI Taxonomy" id="1323750"/>
    <lineage>
        <taxon>Bacteria</taxon>
        <taxon>Pseudomonadati</taxon>
        <taxon>Pseudomonadota</taxon>
        <taxon>Alphaproteobacteria</taxon>
        <taxon>Rhodobacterales</taxon>
        <taxon>Paracoccaceae</taxon>
        <taxon>Lacimonas</taxon>
    </lineage>
</organism>
<comment type="caution">
    <text evidence="6">The sequence shown here is derived from an EMBL/GenBank/DDBJ whole genome shotgun (WGS) entry which is preliminary data.</text>
</comment>
<dbReference type="Gene3D" id="3.90.76.10">
    <property type="entry name" value="Dipeptide-binding Protein, Domain 1"/>
    <property type="match status" value="1"/>
</dbReference>
<dbReference type="PIRSF" id="PIRSF002741">
    <property type="entry name" value="MppA"/>
    <property type="match status" value="1"/>
</dbReference>
<dbReference type="CDD" id="cd08502">
    <property type="entry name" value="PBP2_NikA_DppA_OppA_like_16"/>
    <property type="match status" value="1"/>
</dbReference>
<evidence type="ECO:0000256" key="2">
    <source>
        <dbReference type="ARBA" id="ARBA00005695"/>
    </source>
</evidence>
<dbReference type="InterPro" id="IPR000914">
    <property type="entry name" value="SBP_5_dom"/>
</dbReference>
<gene>
    <name evidence="6" type="ORF">ACFTOW_01060</name>
</gene>
<dbReference type="Proteomes" id="UP001597186">
    <property type="component" value="Unassembled WGS sequence"/>
</dbReference>
<evidence type="ECO:0000313" key="7">
    <source>
        <dbReference type="Proteomes" id="UP001597186"/>
    </source>
</evidence>
<evidence type="ECO:0000256" key="1">
    <source>
        <dbReference type="ARBA" id="ARBA00004418"/>
    </source>
</evidence>
<feature type="chain" id="PRO_5047030297" evidence="4">
    <location>
        <begin position="40"/>
        <end position="541"/>
    </location>
</feature>
<evidence type="ECO:0000313" key="6">
    <source>
        <dbReference type="EMBL" id="MFD1507998.1"/>
    </source>
</evidence>
<feature type="signal peptide" evidence="4">
    <location>
        <begin position="1"/>
        <end position="39"/>
    </location>
</feature>
<name>A0ABW4ED33_9RHOB</name>
<sequence>MTKRLNLSHLPKTMGGALRHSAMAVALLGFAAAAAPLSAETLVAVKHSSLRVLDPILTTAYMSRNHGYMIYDTLFALDENVAPQPQMVDTWEVSDDGLTYTFTLREGLMFHDGAPVTGEDVAASIARWGERDGMGQVMMEFVDSMSGDADNPNLFIMQMKEPYGLVIDSLAKPSSNVPFIMPARLAETPSTEAVPEQIGSGPFKWVEEEFQPGVKAVYEKFEEYVPREEPSSWAAGGKNVNVDRVEWVVFPDDQTTLNALMAGEIDYWESPPNDLLPILDANPDINTRNLNILGYQTIMRPNALHPPMDNPLIRKAAIASVYQKDVLDALVGDPQYYKLCGAMFVCDTPLATEVGSETLTTGNGKEMAQQLLEEAGYDGTPIVIMHPTDVGSLRTQPVVVAQAMRDVGFTVDLQAMDWQTLVGRRASQAEPSDGGWNMFMTNWVGADVFNPLVNNMVNGKGAEGGWFGWPEVPEIEELRMEYATAGTLEEQQEIAAKIQELAYEEGMYAPIGQYFIPTAWSTNLEGVLDGPAPFFWNITKN</sequence>
<dbReference type="EMBL" id="JBHUDD010000005">
    <property type="protein sequence ID" value="MFD1507998.1"/>
    <property type="molecule type" value="Genomic_DNA"/>
</dbReference>
<evidence type="ECO:0000256" key="4">
    <source>
        <dbReference type="SAM" id="SignalP"/>
    </source>
</evidence>
<dbReference type="InterPro" id="IPR039424">
    <property type="entry name" value="SBP_5"/>
</dbReference>
<reference evidence="7" key="1">
    <citation type="journal article" date="2019" name="Int. J. Syst. Evol. Microbiol.">
        <title>The Global Catalogue of Microorganisms (GCM) 10K type strain sequencing project: providing services to taxonomists for standard genome sequencing and annotation.</title>
        <authorList>
            <consortium name="The Broad Institute Genomics Platform"/>
            <consortium name="The Broad Institute Genome Sequencing Center for Infectious Disease"/>
            <person name="Wu L."/>
            <person name="Ma J."/>
        </authorList>
    </citation>
    <scope>NUCLEOTIDE SEQUENCE [LARGE SCALE GENOMIC DNA]</scope>
    <source>
        <strain evidence="7">CGMCC 1.12477</strain>
    </source>
</reference>
<proteinExistence type="inferred from homology"/>
<dbReference type="InterPro" id="IPR030678">
    <property type="entry name" value="Peptide/Ni-bd"/>
</dbReference>
<evidence type="ECO:0000256" key="3">
    <source>
        <dbReference type="ARBA" id="ARBA00022729"/>
    </source>
</evidence>
<keyword evidence="3 4" id="KW-0732">Signal</keyword>
<protein>
    <submittedName>
        <fullName evidence="6">ABC transporter substrate-binding protein</fullName>
    </submittedName>
</protein>
<comment type="subcellular location">
    <subcellularLocation>
        <location evidence="1">Periplasm</location>
    </subcellularLocation>
</comment>
<dbReference type="Gene3D" id="3.40.190.10">
    <property type="entry name" value="Periplasmic binding protein-like II"/>
    <property type="match status" value="1"/>
</dbReference>
<dbReference type="PANTHER" id="PTHR30290">
    <property type="entry name" value="PERIPLASMIC BINDING COMPONENT OF ABC TRANSPORTER"/>
    <property type="match status" value="1"/>
</dbReference>